<organism evidence="2">
    <name type="scientific">Arion vulgaris</name>
    <dbReference type="NCBI Taxonomy" id="1028688"/>
    <lineage>
        <taxon>Eukaryota</taxon>
        <taxon>Metazoa</taxon>
        <taxon>Spiralia</taxon>
        <taxon>Lophotrochozoa</taxon>
        <taxon>Mollusca</taxon>
        <taxon>Gastropoda</taxon>
        <taxon>Heterobranchia</taxon>
        <taxon>Euthyneura</taxon>
        <taxon>Panpulmonata</taxon>
        <taxon>Eupulmonata</taxon>
        <taxon>Stylommatophora</taxon>
        <taxon>Helicina</taxon>
        <taxon>Arionoidea</taxon>
        <taxon>Arionidae</taxon>
        <taxon>Arion</taxon>
    </lineage>
</organism>
<feature type="non-terminal residue" evidence="2">
    <location>
        <position position="1"/>
    </location>
</feature>
<feature type="transmembrane region" description="Helical" evidence="1">
    <location>
        <begin position="14"/>
        <end position="34"/>
    </location>
</feature>
<accession>A0A0B6Z9S7</accession>
<protein>
    <submittedName>
        <fullName evidence="2">Uncharacterized protein</fullName>
    </submittedName>
</protein>
<evidence type="ECO:0000313" key="2">
    <source>
        <dbReference type="EMBL" id="CEK65283.1"/>
    </source>
</evidence>
<keyword evidence="1" id="KW-0472">Membrane</keyword>
<dbReference type="AlphaFoldDB" id="A0A0B6Z9S7"/>
<evidence type="ECO:0000256" key="1">
    <source>
        <dbReference type="SAM" id="Phobius"/>
    </source>
</evidence>
<sequence>YTILSIQSSLPYNLHIHTIFLHIYSLHILSSLLYNLQRNSSSTFTSRNADIVKAGTIICVHINEWGH</sequence>
<gene>
    <name evidence="2" type="primary">ORF54523</name>
</gene>
<keyword evidence="1" id="KW-0812">Transmembrane</keyword>
<name>A0A0B6Z9S7_9EUPU</name>
<proteinExistence type="predicted"/>
<reference evidence="2" key="1">
    <citation type="submission" date="2014-12" db="EMBL/GenBank/DDBJ databases">
        <title>Insight into the proteome of Arion vulgaris.</title>
        <authorList>
            <person name="Aradska J."/>
            <person name="Bulat T."/>
            <person name="Smidak R."/>
            <person name="Sarate P."/>
            <person name="Gangsoo J."/>
            <person name="Sialana F."/>
            <person name="Bilban M."/>
            <person name="Lubec G."/>
        </authorList>
    </citation>
    <scope>NUCLEOTIDE SEQUENCE</scope>
    <source>
        <tissue evidence="2">Skin</tissue>
    </source>
</reference>
<feature type="non-terminal residue" evidence="2">
    <location>
        <position position="67"/>
    </location>
</feature>
<keyword evidence="1" id="KW-1133">Transmembrane helix</keyword>
<dbReference type="EMBL" id="HACG01018418">
    <property type="protein sequence ID" value="CEK65283.1"/>
    <property type="molecule type" value="Transcribed_RNA"/>
</dbReference>